<feature type="transmembrane region" description="Helical" evidence="7">
    <location>
        <begin position="126"/>
        <end position="148"/>
    </location>
</feature>
<dbReference type="PANTHER" id="PTHR40074:SF2">
    <property type="entry name" value="O-ACETYLTRANSFERASE WECH"/>
    <property type="match status" value="1"/>
</dbReference>
<keyword evidence="6 7" id="KW-0472">Membrane</keyword>
<dbReference type="GO" id="GO:0016413">
    <property type="term" value="F:O-acetyltransferase activity"/>
    <property type="evidence" value="ECO:0007669"/>
    <property type="project" value="TreeGrafter"/>
</dbReference>
<feature type="domain" description="Acyltransferase 3" evidence="8">
    <location>
        <begin position="23"/>
        <end position="301"/>
    </location>
</feature>
<name>A0A518GFE3_9BACT</name>
<evidence type="ECO:0000256" key="2">
    <source>
        <dbReference type="ARBA" id="ARBA00007400"/>
    </source>
</evidence>
<evidence type="ECO:0000256" key="7">
    <source>
        <dbReference type="SAM" id="Phobius"/>
    </source>
</evidence>
<feature type="transmembrane region" description="Helical" evidence="7">
    <location>
        <begin position="209"/>
        <end position="225"/>
    </location>
</feature>
<proteinExistence type="inferred from homology"/>
<dbReference type="EMBL" id="CP036298">
    <property type="protein sequence ID" value="QDV27316.1"/>
    <property type="molecule type" value="Genomic_DNA"/>
</dbReference>
<evidence type="ECO:0000313" key="10">
    <source>
        <dbReference type="Proteomes" id="UP000318017"/>
    </source>
</evidence>
<organism evidence="9 10">
    <name type="scientific">Aureliella helgolandensis</name>
    <dbReference type="NCBI Taxonomy" id="2527968"/>
    <lineage>
        <taxon>Bacteria</taxon>
        <taxon>Pseudomonadati</taxon>
        <taxon>Planctomycetota</taxon>
        <taxon>Planctomycetia</taxon>
        <taxon>Pirellulales</taxon>
        <taxon>Pirellulaceae</taxon>
        <taxon>Aureliella</taxon>
    </lineage>
</organism>
<protein>
    <submittedName>
        <fullName evidence="9">Acyltransferase family protein</fullName>
    </submittedName>
</protein>
<evidence type="ECO:0000313" key="9">
    <source>
        <dbReference type="EMBL" id="QDV27316.1"/>
    </source>
</evidence>
<keyword evidence="5 7" id="KW-1133">Transmembrane helix</keyword>
<evidence type="ECO:0000256" key="3">
    <source>
        <dbReference type="ARBA" id="ARBA00022475"/>
    </source>
</evidence>
<dbReference type="PANTHER" id="PTHR40074">
    <property type="entry name" value="O-ACETYLTRANSFERASE WECH"/>
    <property type="match status" value="1"/>
</dbReference>
<feature type="transmembrane region" description="Helical" evidence="7">
    <location>
        <begin position="47"/>
        <end position="65"/>
    </location>
</feature>
<dbReference type="GO" id="GO:0005886">
    <property type="term" value="C:plasma membrane"/>
    <property type="evidence" value="ECO:0007669"/>
    <property type="project" value="UniProtKB-SubCell"/>
</dbReference>
<keyword evidence="4 7" id="KW-0812">Transmembrane</keyword>
<sequence>MHPDNVVSQLPVPLSVRGAQVNGSVEILRLLAAWGIVWFHAGNTGRSIGYAGLPLFCVIMIALATNANSKGKTLATVVWRRAERLLVPWVIWSLLYAIAKVAEALVEHTAISHEFSWWMLSTGPSLHLWFLPFAFFSTSAAYLLVQALGRRSGRVLFWALVLTLPSLGYLSASIVSQGDLSIPFLQWCFAFPSVMLGMIVGIRGKRFDNAIIVGAILATALLAFMGGFLSWSIPFAIGGLAAMIGWVFPLPAGNSVRFLGELALPIYLIHPLIISLVSLTPIDQLAGDVQGVVVVCFSTVYAIVHVCIGVLAGRAAFSTQATAG</sequence>
<dbReference type="InterPro" id="IPR002656">
    <property type="entry name" value="Acyl_transf_3_dom"/>
</dbReference>
<feature type="transmembrane region" description="Helical" evidence="7">
    <location>
        <begin position="86"/>
        <end position="106"/>
    </location>
</feature>
<evidence type="ECO:0000256" key="6">
    <source>
        <dbReference type="ARBA" id="ARBA00023136"/>
    </source>
</evidence>
<dbReference type="AlphaFoldDB" id="A0A518GFE3"/>
<feature type="transmembrane region" description="Helical" evidence="7">
    <location>
        <begin position="231"/>
        <end position="250"/>
    </location>
</feature>
<dbReference type="KEGG" id="ahel:Q31a_57040"/>
<dbReference type="GO" id="GO:0009246">
    <property type="term" value="P:enterobacterial common antigen biosynthetic process"/>
    <property type="evidence" value="ECO:0007669"/>
    <property type="project" value="TreeGrafter"/>
</dbReference>
<keyword evidence="10" id="KW-1185">Reference proteome</keyword>
<accession>A0A518GFE3</accession>
<feature type="transmembrane region" description="Helical" evidence="7">
    <location>
        <begin position="184"/>
        <end position="202"/>
    </location>
</feature>
<evidence type="ECO:0000256" key="1">
    <source>
        <dbReference type="ARBA" id="ARBA00004651"/>
    </source>
</evidence>
<keyword evidence="9" id="KW-0808">Transferase</keyword>
<comment type="similarity">
    <text evidence="2">Belongs to the acyltransferase 3 family.</text>
</comment>
<reference evidence="9 10" key="1">
    <citation type="submission" date="2019-02" db="EMBL/GenBank/DDBJ databases">
        <title>Deep-cultivation of Planctomycetes and their phenomic and genomic characterization uncovers novel biology.</title>
        <authorList>
            <person name="Wiegand S."/>
            <person name="Jogler M."/>
            <person name="Boedeker C."/>
            <person name="Pinto D."/>
            <person name="Vollmers J."/>
            <person name="Rivas-Marin E."/>
            <person name="Kohn T."/>
            <person name="Peeters S.H."/>
            <person name="Heuer A."/>
            <person name="Rast P."/>
            <person name="Oberbeckmann S."/>
            <person name="Bunk B."/>
            <person name="Jeske O."/>
            <person name="Meyerdierks A."/>
            <person name="Storesund J.E."/>
            <person name="Kallscheuer N."/>
            <person name="Luecker S."/>
            <person name="Lage O.M."/>
            <person name="Pohl T."/>
            <person name="Merkel B.J."/>
            <person name="Hornburger P."/>
            <person name="Mueller R.-W."/>
            <person name="Bruemmer F."/>
            <person name="Labrenz M."/>
            <person name="Spormann A.M."/>
            <person name="Op den Camp H."/>
            <person name="Overmann J."/>
            <person name="Amann R."/>
            <person name="Jetten M.S.M."/>
            <person name="Mascher T."/>
            <person name="Medema M.H."/>
            <person name="Devos D.P."/>
            <person name="Kaster A.-K."/>
            <person name="Ovreas L."/>
            <person name="Rohde M."/>
            <person name="Galperin M.Y."/>
            <person name="Jogler C."/>
        </authorList>
    </citation>
    <scope>NUCLEOTIDE SEQUENCE [LARGE SCALE GENOMIC DNA]</scope>
    <source>
        <strain evidence="9 10">Q31a</strain>
    </source>
</reference>
<evidence type="ECO:0000256" key="4">
    <source>
        <dbReference type="ARBA" id="ARBA00022692"/>
    </source>
</evidence>
<feature type="transmembrane region" description="Helical" evidence="7">
    <location>
        <begin position="155"/>
        <end position="172"/>
    </location>
</feature>
<feature type="transmembrane region" description="Helical" evidence="7">
    <location>
        <begin position="262"/>
        <end position="280"/>
    </location>
</feature>
<evidence type="ECO:0000256" key="5">
    <source>
        <dbReference type="ARBA" id="ARBA00022989"/>
    </source>
</evidence>
<keyword evidence="9" id="KW-0012">Acyltransferase</keyword>
<gene>
    <name evidence="9" type="ORF">Q31a_57040</name>
</gene>
<dbReference type="Pfam" id="PF01757">
    <property type="entry name" value="Acyl_transf_3"/>
    <property type="match status" value="1"/>
</dbReference>
<comment type="subcellular location">
    <subcellularLocation>
        <location evidence="1">Cell membrane</location>
        <topology evidence="1">Multi-pass membrane protein</topology>
    </subcellularLocation>
</comment>
<dbReference type="RefSeq" id="WP_145084537.1">
    <property type="nucleotide sequence ID" value="NZ_CP036298.1"/>
</dbReference>
<dbReference type="Proteomes" id="UP000318017">
    <property type="component" value="Chromosome"/>
</dbReference>
<dbReference type="OrthoDB" id="7855154at2"/>
<keyword evidence="3" id="KW-1003">Cell membrane</keyword>
<feature type="transmembrane region" description="Helical" evidence="7">
    <location>
        <begin position="292"/>
        <end position="312"/>
    </location>
</feature>
<evidence type="ECO:0000259" key="8">
    <source>
        <dbReference type="Pfam" id="PF01757"/>
    </source>
</evidence>